<proteinExistence type="predicted"/>
<comment type="caution">
    <text evidence="1">The sequence shown here is derived from an EMBL/GenBank/DDBJ whole genome shotgun (WGS) entry which is preliminary data.</text>
</comment>
<evidence type="ECO:0000313" key="2">
    <source>
        <dbReference type="Proteomes" id="UP001524478"/>
    </source>
</evidence>
<evidence type="ECO:0000313" key="1">
    <source>
        <dbReference type="EMBL" id="MCQ4925584.1"/>
    </source>
</evidence>
<reference evidence="1 2" key="1">
    <citation type="submission" date="2022-06" db="EMBL/GenBank/DDBJ databases">
        <title>Isolation of gut microbiota from human fecal samples.</title>
        <authorList>
            <person name="Pamer E.G."/>
            <person name="Barat B."/>
            <person name="Waligurski E."/>
            <person name="Medina S."/>
            <person name="Paddock L."/>
            <person name="Mostad J."/>
        </authorList>
    </citation>
    <scope>NUCLEOTIDE SEQUENCE [LARGE SCALE GENOMIC DNA]</scope>
    <source>
        <strain evidence="1 2">DFI.7.95</strain>
    </source>
</reference>
<organism evidence="1 2">
    <name type="scientific">Tissierella carlieri</name>
    <dbReference type="NCBI Taxonomy" id="689904"/>
    <lineage>
        <taxon>Bacteria</taxon>
        <taxon>Bacillati</taxon>
        <taxon>Bacillota</taxon>
        <taxon>Tissierellia</taxon>
        <taxon>Tissierellales</taxon>
        <taxon>Tissierellaceae</taxon>
        <taxon>Tissierella</taxon>
    </lineage>
</organism>
<gene>
    <name evidence="1" type="ORF">NE686_20985</name>
</gene>
<accession>A0ABT1SGF6</accession>
<name>A0ABT1SGF6_9FIRM</name>
<protein>
    <submittedName>
        <fullName evidence="1">Uncharacterized protein</fullName>
    </submittedName>
</protein>
<keyword evidence="2" id="KW-1185">Reference proteome</keyword>
<sequence>MQDLTYKQIQKIDKSATKKLLKYISKEIQDESILDKLEFFYPDFGEQKHTLAFNVWISIDFMGKDGKTFIEKFLEEKSGVLTEQEKDILIERNKSNISLFEVLDTDGEFIKVVDLLQNKSYKLWEPELAHTISIGDFALARVGNLLGYFTFVGDISYLPSSIKSMFLEEVFIDFNRLRLNFQTLTMKEYLKKYSINLYKIYTNCIFEAMEMDEDIVSVLYDELDEFEAYLGLKVPKSIVKKYIANLIDFFEYYLADEDLTLYDLDQVDFHYFFKDAIEEGFIVSQEDLNSYIATFKNYLGFLSNKDSDYKEVYKELLNISKTRFDFMNQLKLVKSPFVIDKELSNIVSDFLNEDAISLIMDYDKFMLYVLDKPLDLTEKNKYIKRKNLLEMNKILELSNHVDKDSPNQKDFPIIHMFYKLSLNLGLLSINGNKLSVSNKGTNYLRLRDEDKYALFFQHIWKSEFISELCDIENINILEKSKKDLMLSLSSLSENTNYEIGSILPKFSNNLKFFFASYIYLQYLGIIKCNLYPNYEIKLTSLGKTVLNFLESRNNRKHECSVINLESFKKSR</sequence>
<dbReference type="RefSeq" id="WP_216554902.1">
    <property type="nucleotide sequence ID" value="NZ_CP172320.1"/>
</dbReference>
<dbReference type="Proteomes" id="UP001524478">
    <property type="component" value="Unassembled WGS sequence"/>
</dbReference>
<dbReference type="EMBL" id="JANGAC010000024">
    <property type="protein sequence ID" value="MCQ4925584.1"/>
    <property type="molecule type" value="Genomic_DNA"/>
</dbReference>